<evidence type="ECO:0000256" key="1">
    <source>
        <dbReference type="SAM" id="Phobius"/>
    </source>
</evidence>
<reference evidence="2" key="2">
    <citation type="submission" date="2023-06" db="EMBL/GenBank/DDBJ databases">
        <authorList>
            <consortium name="Lawrence Berkeley National Laboratory"/>
            <person name="Haridas S."/>
            <person name="Hensen N."/>
            <person name="Bonometti L."/>
            <person name="Westerberg I."/>
            <person name="Brannstrom I.O."/>
            <person name="Guillou S."/>
            <person name="Cros-Aarteil S."/>
            <person name="Calhoun S."/>
            <person name="Kuo A."/>
            <person name="Mondo S."/>
            <person name="Pangilinan J."/>
            <person name="Riley R."/>
            <person name="LaButti K."/>
            <person name="Andreopoulos B."/>
            <person name="Lipzen A."/>
            <person name="Chen C."/>
            <person name="Yanf M."/>
            <person name="Daum C."/>
            <person name="Ng V."/>
            <person name="Clum A."/>
            <person name="Steindorff A."/>
            <person name="Ohm R."/>
            <person name="Martin F."/>
            <person name="Silar P."/>
            <person name="Natvig D."/>
            <person name="Lalanne C."/>
            <person name="Gautier V."/>
            <person name="Ament-velasquez S.L."/>
            <person name="Kruys A."/>
            <person name="Hutchinson M.I."/>
            <person name="Powell A.J."/>
            <person name="Barry K."/>
            <person name="Miller A.N."/>
            <person name="Grigoriev I.V."/>
            <person name="Debuchy R."/>
            <person name="Gladieux P."/>
            <person name="Thoren M.H."/>
            <person name="Johannesson H."/>
        </authorList>
    </citation>
    <scope>NUCLEOTIDE SEQUENCE</scope>
    <source>
        <strain evidence="2">CBS 232.78</strain>
    </source>
</reference>
<comment type="caution">
    <text evidence="2">The sequence shown here is derived from an EMBL/GenBank/DDBJ whole genome shotgun (WGS) entry which is preliminary data.</text>
</comment>
<keyword evidence="1" id="KW-0472">Membrane</keyword>
<protein>
    <submittedName>
        <fullName evidence="2">Uncharacterized protein</fullName>
    </submittedName>
</protein>
<dbReference type="Proteomes" id="UP001285441">
    <property type="component" value="Unassembled WGS sequence"/>
</dbReference>
<accession>A0AAE0K8S1</accession>
<organism evidence="2 3">
    <name type="scientific">Podospora didyma</name>
    <dbReference type="NCBI Taxonomy" id="330526"/>
    <lineage>
        <taxon>Eukaryota</taxon>
        <taxon>Fungi</taxon>
        <taxon>Dikarya</taxon>
        <taxon>Ascomycota</taxon>
        <taxon>Pezizomycotina</taxon>
        <taxon>Sordariomycetes</taxon>
        <taxon>Sordariomycetidae</taxon>
        <taxon>Sordariales</taxon>
        <taxon>Podosporaceae</taxon>
        <taxon>Podospora</taxon>
    </lineage>
</organism>
<keyword evidence="1" id="KW-0812">Transmembrane</keyword>
<keyword evidence="1" id="KW-1133">Transmembrane helix</keyword>
<name>A0AAE0K8S1_9PEZI</name>
<evidence type="ECO:0000313" key="3">
    <source>
        <dbReference type="Proteomes" id="UP001285441"/>
    </source>
</evidence>
<feature type="transmembrane region" description="Helical" evidence="1">
    <location>
        <begin position="121"/>
        <end position="137"/>
    </location>
</feature>
<dbReference type="EMBL" id="JAULSW010000008">
    <property type="protein sequence ID" value="KAK3372218.1"/>
    <property type="molecule type" value="Genomic_DNA"/>
</dbReference>
<proteinExistence type="predicted"/>
<reference evidence="2" key="1">
    <citation type="journal article" date="2023" name="Mol. Phylogenet. Evol.">
        <title>Genome-scale phylogeny and comparative genomics of the fungal order Sordariales.</title>
        <authorList>
            <person name="Hensen N."/>
            <person name="Bonometti L."/>
            <person name="Westerberg I."/>
            <person name="Brannstrom I.O."/>
            <person name="Guillou S."/>
            <person name="Cros-Aarteil S."/>
            <person name="Calhoun S."/>
            <person name="Haridas S."/>
            <person name="Kuo A."/>
            <person name="Mondo S."/>
            <person name="Pangilinan J."/>
            <person name="Riley R."/>
            <person name="LaButti K."/>
            <person name="Andreopoulos B."/>
            <person name="Lipzen A."/>
            <person name="Chen C."/>
            <person name="Yan M."/>
            <person name="Daum C."/>
            <person name="Ng V."/>
            <person name="Clum A."/>
            <person name="Steindorff A."/>
            <person name="Ohm R.A."/>
            <person name="Martin F."/>
            <person name="Silar P."/>
            <person name="Natvig D.O."/>
            <person name="Lalanne C."/>
            <person name="Gautier V."/>
            <person name="Ament-Velasquez S.L."/>
            <person name="Kruys A."/>
            <person name="Hutchinson M.I."/>
            <person name="Powell A.J."/>
            <person name="Barry K."/>
            <person name="Miller A.N."/>
            <person name="Grigoriev I.V."/>
            <person name="Debuchy R."/>
            <person name="Gladieux P."/>
            <person name="Hiltunen Thoren M."/>
            <person name="Johannesson H."/>
        </authorList>
    </citation>
    <scope>NUCLEOTIDE SEQUENCE</scope>
    <source>
        <strain evidence="2">CBS 232.78</strain>
    </source>
</reference>
<evidence type="ECO:0000313" key="2">
    <source>
        <dbReference type="EMBL" id="KAK3372218.1"/>
    </source>
</evidence>
<sequence>MVYLPTARSCQQTYPTSTMELCHGKNTNVPKRSSSCINYACPARRQTKAHFLFLKKPLWGAATAIVRKTPWTSSTLRSQQPPPTNINPCTLQTTVGAAGVDTPTPWTSSFFCRSCRVPSNLESSIIVVLLLVVLIIIKDGIILKMILFHDNNYLLWGFHPYRGQQSRFRIVLLEARFSSWSMCACMRRGCWRCRTRTSK</sequence>
<gene>
    <name evidence="2" type="ORF">B0H63DRAFT_290102</name>
</gene>
<dbReference type="AlphaFoldDB" id="A0AAE0K8S1"/>
<keyword evidence="3" id="KW-1185">Reference proteome</keyword>